<protein>
    <recommendedName>
        <fullName evidence="2">Bacteriophage Gp15 protein</fullName>
    </recommendedName>
</protein>
<reference evidence="1" key="1">
    <citation type="journal article" date="2021" name="Proc. Natl. Acad. Sci. U.S.A.">
        <title>A Catalog of Tens of Thousands of Viruses from Human Metagenomes Reveals Hidden Associations with Chronic Diseases.</title>
        <authorList>
            <person name="Tisza M.J."/>
            <person name="Buck C.B."/>
        </authorList>
    </citation>
    <scope>NUCLEOTIDE SEQUENCE</scope>
    <source>
        <strain evidence="1">CtOyJ30</strain>
    </source>
</reference>
<dbReference type="InterPro" id="IPR009660">
    <property type="entry name" value="Phage_A500_Gp15"/>
</dbReference>
<name>A0A8S5NCB3_9CAUD</name>
<accession>A0A8S5NCB3</accession>
<organism evidence="1">
    <name type="scientific">Siphoviridae sp. ctOyJ30</name>
    <dbReference type="NCBI Taxonomy" id="2826317"/>
    <lineage>
        <taxon>Viruses</taxon>
        <taxon>Duplodnaviria</taxon>
        <taxon>Heunggongvirae</taxon>
        <taxon>Uroviricota</taxon>
        <taxon>Caudoviricetes</taxon>
    </lineage>
</organism>
<evidence type="ECO:0000313" key="1">
    <source>
        <dbReference type="EMBL" id="DAD92469.1"/>
    </source>
</evidence>
<dbReference type="Pfam" id="PF06854">
    <property type="entry name" value="Phage_Gp15"/>
    <property type="match status" value="1"/>
</dbReference>
<proteinExistence type="predicted"/>
<dbReference type="EMBL" id="BK015137">
    <property type="protein sequence ID" value="DAD92469.1"/>
    <property type="molecule type" value="Genomic_DNA"/>
</dbReference>
<sequence length="189" mass="22289">MSAWELPTSLEIGGVGYPIRTDFRAILRIMECLNDPQYEDDEKKMIFFTIFFPTYQEIPKERYQEAFDKATDFIDMGMRDDSKLKRPTTMDWAKDATIIIPAVNRVMGQEARALKYLHWWTFLGAYLEIGDSLFSSVLNIRQKKAKGKKLEDYEREFYQDNRELIDLNKTSKRSQAEVDELRKLFGLTK</sequence>
<evidence type="ECO:0008006" key="2">
    <source>
        <dbReference type="Google" id="ProtNLM"/>
    </source>
</evidence>